<feature type="compositionally biased region" description="Basic and acidic residues" evidence="1">
    <location>
        <begin position="203"/>
        <end position="214"/>
    </location>
</feature>
<evidence type="ECO:0000313" key="3">
    <source>
        <dbReference type="Proteomes" id="UP001492380"/>
    </source>
</evidence>
<feature type="region of interest" description="Disordered" evidence="1">
    <location>
        <begin position="1"/>
        <end position="49"/>
    </location>
</feature>
<organism evidence="2 3">
    <name type="scientific">Phyllosticta capitalensis</name>
    <dbReference type="NCBI Taxonomy" id="121624"/>
    <lineage>
        <taxon>Eukaryota</taxon>
        <taxon>Fungi</taxon>
        <taxon>Dikarya</taxon>
        <taxon>Ascomycota</taxon>
        <taxon>Pezizomycotina</taxon>
        <taxon>Dothideomycetes</taxon>
        <taxon>Dothideomycetes incertae sedis</taxon>
        <taxon>Botryosphaeriales</taxon>
        <taxon>Phyllostictaceae</taxon>
        <taxon>Phyllosticta</taxon>
    </lineage>
</organism>
<proteinExistence type="predicted"/>
<gene>
    <name evidence="2" type="ORF">HDK90DRAFT_494611</name>
</gene>
<feature type="region of interest" description="Disordered" evidence="1">
    <location>
        <begin position="175"/>
        <end position="256"/>
    </location>
</feature>
<reference evidence="2 3" key="1">
    <citation type="submission" date="2024-04" db="EMBL/GenBank/DDBJ databases">
        <title>Phyllosticta paracitricarpa is synonymous to the EU quarantine fungus P. citricarpa based on phylogenomic analyses.</title>
        <authorList>
            <consortium name="Lawrence Berkeley National Laboratory"/>
            <person name="Van Ingen-Buijs V.A."/>
            <person name="Van Westerhoven A.C."/>
            <person name="Haridas S."/>
            <person name="Skiadas P."/>
            <person name="Martin F."/>
            <person name="Groenewald J.Z."/>
            <person name="Crous P.W."/>
            <person name="Seidl M.F."/>
        </authorList>
    </citation>
    <scope>NUCLEOTIDE SEQUENCE [LARGE SCALE GENOMIC DNA]</scope>
    <source>
        <strain evidence="2 3">CBS 123374</strain>
    </source>
</reference>
<accession>A0ABR1YET4</accession>
<dbReference type="Proteomes" id="UP001492380">
    <property type="component" value="Unassembled WGS sequence"/>
</dbReference>
<keyword evidence="3" id="KW-1185">Reference proteome</keyword>
<protein>
    <submittedName>
        <fullName evidence="2">Uncharacterized protein</fullName>
    </submittedName>
</protein>
<name>A0ABR1YET4_9PEZI</name>
<comment type="caution">
    <text evidence="2">The sequence shown here is derived from an EMBL/GenBank/DDBJ whole genome shotgun (WGS) entry which is preliminary data.</text>
</comment>
<evidence type="ECO:0000256" key="1">
    <source>
        <dbReference type="SAM" id="MobiDB-lite"/>
    </source>
</evidence>
<sequence>MGMSKVRQQRQGKARTGQASKVKGRRERRGEKREKRRRQRNPTSGSSWLPQPLDFSVGVVIFGHGRCVPRAAWRKAAAAMACPDWDGPGGQQSIRKACIAVAKKSEMAKMFARHNSKKDGADDGGGREVRCCCLDPTGWTRTLISARCNWKQQARSVNAGSMALVKTIREGLGWRKGKMKRQREDVRSSFGGGRGKMRAASIIDREQGAKEKMENTILSSPSAPAKASKKRPTRIADSPPHGGGSLRTRRCGAAGP</sequence>
<evidence type="ECO:0000313" key="2">
    <source>
        <dbReference type="EMBL" id="KAK8227263.1"/>
    </source>
</evidence>
<dbReference type="EMBL" id="JBBWRZ010000010">
    <property type="protein sequence ID" value="KAK8227263.1"/>
    <property type="molecule type" value="Genomic_DNA"/>
</dbReference>